<name>A0A285GWG7_9FIRM</name>
<dbReference type="AlphaFoldDB" id="A0A285GWG7"/>
<dbReference type="Proteomes" id="UP000219573">
    <property type="component" value="Unassembled WGS sequence"/>
</dbReference>
<proteinExistence type="predicted"/>
<keyword evidence="2" id="KW-1185">Reference proteome</keyword>
<accession>A0A285GWG7</accession>
<reference evidence="2" key="1">
    <citation type="submission" date="2017-09" db="EMBL/GenBank/DDBJ databases">
        <authorList>
            <person name="Varghese N."/>
            <person name="Submissions S."/>
        </authorList>
    </citation>
    <scope>NUCLEOTIDE SEQUENCE [LARGE SCALE GENOMIC DNA]</scope>
    <source>
        <strain evidence="2">MSL47</strain>
    </source>
</reference>
<organism evidence="1 2">
    <name type="scientific">Orenia metallireducens</name>
    <dbReference type="NCBI Taxonomy" id="1413210"/>
    <lineage>
        <taxon>Bacteria</taxon>
        <taxon>Bacillati</taxon>
        <taxon>Bacillota</taxon>
        <taxon>Clostridia</taxon>
        <taxon>Halanaerobiales</taxon>
        <taxon>Halobacteroidaceae</taxon>
        <taxon>Orenia</taxon>
    </lineage>
</organism>
<evidence type="ECO:0000313" key="1">
    <source>
        <dbReference type="EMBL" id="SNY26876.1"/>
    </source>
</evidence>
<gene>
    <name evidence="1" type="ORF">SAMN06265827_11066</name>
</gene>
<evidence type="ECO:0000313" key="2">
    <source>
        <dbReference type="Proteomes" id="UP000219573"/>
    </source>
</evidence>
<dbReference type="RefSeq" id="WP_097017637.1">
    <property type="nucleotide sequence ID" value="NZ_OBDZ01000010.1"/>
</dbReference>
<sequence length="88" mass="9961">MGTKLEEIIFTQYLGIDLNSLNDNELIDPTKIKISPELHDKIVTRIKEEYGLNDLEVNLILLQYGANVSNELAGNKVELLDGYIKKTN</sequence>
<dbReference type="EMBL" id="OBDZ01000010">
    <property type="protein sequence ID" value="SNY26876.1"/>
    <property type="molecule type" value="Genomic_DNA"/>
</dbReference>
<protein>
    <submittedName>
        <fullName evidence="1">Uncharacterized protein</fullName>
    </submittedName>
</protein>